<keyword evidence="2" id="KW-1185">Reference proteome</keyword>
<protein>
    <recommendedName>
        <fullName evidence="3">DUF1540 domain-containing protein</fullName>
    </recommendedName>
</protein>
<dbReference type="AlphaFoldDB" id="A0A498CPQ8"/>
<dbReference type="EMBL" id="RCHT01000001">
    <property type="protein sequence ID" value="RLL14508.1"/>
    <property type="molecule type" value="Genomic_DNA"/>
</dbReference>
<evidence type="ECO:0000313" key="1">
    <source>
        <dbReference type="EMBL" id="RLL14508.1"/>
    </source>
</evidence>
<comment type="caution">
    <text evidence="1">The sequence shown here is derived from an EMBL/GenBank/DDBJ whole genome shotgun (WGS) entry which is preliminary data.</text>
</comment>
<proteinExistence type="predicted"/>
<evidence type="ECO:0008006" key="3">
    <source>
        <dbReference type="Google" id="ProtNLM"/>
    </source>
</evidence>
<dbReference type="Proteomes" id="UP000276301">
    <property type="component" value="Unassembled WGS sequence"/>
</dbReference>
<gene>
    <name evidence="1" type="ORF">D4A47_00555</name>
</gene>
<reference evidence="1 2" key="1">
    <citation type="submission" date="2018-10" db="EMBL/GenBank/DDBJ databases">
        <title>Anaerotruncus faecis sp. nov., isolated from human feces.</title>
        <authorList>
            <person name="Wang Y.-J."/>
        </authorList>
    </citation>
    <scope>NUCLEOTIDE SEQUENCE [LARGE SCALE GENOMIC DNA]</scope>
    <source>
        <strain evidence="1 2">22A2-44</strain>
    </source>
</reference>
<name>A0A498CPQ8_9FIRM</name>
<accession>A0A498CPQ8</accession>
<organism evidence="1 2">
    <name type="scientific">Anaerotruncus massiliensis</name>
    <name type="common">ex Liu et al. 2021</name>
    <dbReference type="NCBI Taxonomy" id="2321404"/>
    <lineage>
        <taxon>Bacteria</taxon>
        <taxon>Bacillati</taxon>
        <taxon>Bacillota</taxon>
        <taxon>Clostridia</taxon>
        <taxon>Eubacteriales</taxon>
        <taxon>Oscillospiraceae</taxon>
        <taxon>Anaerotruncus</taxon>
    </lineage>
</organism>
<evidence type="ECO:0000313" key="2">
    <source>
        <dbReference type="Proteomes" id="UP000276301"/>
    </source>
</evidence>
<sequence>MASPKERKVRLIPCDKDCYYQQQGYCSLDDISYITSCDGNGCGYFTRTDPYAELTDDRDGL</sequence>
<dbReference type="RefSeq" id="WP_101550639.1">
    <property type="nucleotide sequence ID" value="NZ_DBFNFR010000163.1"/>
</dbReference>